<evidence type="ECO:0000313" key="2">
    <source>
        <dbReference type="EMBL" id="ERJ13784.1"/>
    </source>
</evidence>
<dbReference type="STRING" id="1033810.HLPCO_000450"/>
<keyword evidence="1" id="KW-1133">Transmembrane helix</keyword>
<dbReference type="RefSeq" id="WP_008826110.1">
    <property type="nucleotide sequence ID" value="NZ_AFNU02000001.1"/>
</dbReference>
<keyword evidence="1" id="KW-0472">Membrane</keyword>
<reference evidence="2 3" key="1">
    <citation type="journal article" date="2011" name="J. Bacteriol.">
        <title>Genome sequence of Haloplasma contractile, an unusual contractile bacterium from a deep-sea anoxic brine lake.</title>
        <authorList>
            <person name="Antunes A."/>
            <person name="Alam I."/>
            <person name="El Dorry H."/>
            <person name="Siam R."/>
            <person name="Robertson A."/>
            <person name="Bajic V.B."/>
            <person name="Stingl U."/>
        </authorList>
    </citation>
    <scope>NUCLEOTIDE SEQUENCE [LARGE SCALE GENOMIC DNA]</scope>
    <source>
        <strain evidence="2 3">SSD-17B</strain>
    </source>
</reference>
<keyword evidence="1" id="KW-0812">Transmembrane</keyword>
<evidence type="ECO:0000256" key="1">
    <source>
        <dbReference type="SAM" id="Phobius"/>
    </source>
</evidence>
<keyword evidence="3" id="KW-1185">Reference proteome</keyword>
<dbReference type="InParanoid" id="U2FS54"/>
<dbReference type="EMBL" id="AFNU02000001">
    <property type="protein sequence ID" value="ERJ13784.1"/>
    <property type="molecule type" value="Genomic_DNA"/>
</dbReference>
<gene>
    <name evidence="2" type="ORF">HLPCO_000450</name>
</gene>
<name>U2FS54_9MOLU</name>
<proteinExistence type="predicted"/>
<evidence type="ECO:0000313" key="3">
    <source>
        <dbReference type="Proteomes" id="UP000005707"/>
    </source>
</evidence>
<sequence>MKRKRGVLNNKKGYVLPYTLLLMVLLLNIFTLSLRLYLNEVMYYEKKHNHYQIMVVEERVKRHIINKIVTNQVVNMEKETIYYEHTSCFILYLYDYTRNDWKVNVTIRYKEIKITRDYLYTSETMELTIDTS</sequence>
<organism evidence="2 3">
    <name type="scientific">Haloplasma contractile SSD-17B</name>
    <dbReference type="NCBI Taxonomy" id="1033810"/>
    <lineage>
        <taxon>Bacteria</taxon>
        <taxon>Bacillati</taxon>
        <taxon>Mycoplasmatota</taxon>
        <taxon>Mollicutes</taxon>
        <taxon>Haloplasmatales</taxon>
        <taxon>Haloplasmataceae</taxon>
        <taxon>Haloplasma</taxon>
    </lineage>
</organism>
<accession>U2FS54</accession>
<feature type="transmembrane region" description="Helical" evidence="1">
    <location>
        <begin position="15"/>
        <end position="38"/>
    </location>
</feature>
<dbReference type="Proteomes" id="UP000005707">
    <property type="component" value="Unassembled WGS sequence"/>
</dbReference>
<protein>
    <submittedName>
        <fullName evidence="2">Uncharacterized protein</fullName>
    </submittedName>
</protein>
<dbReference type="AlphaFoldDB" id="U2FS54"/>
<comment type="caution">
    <text evidence="2">The sequence shown here is derived from an EMBL/GenBank/DDBJ whole genome shotgun (WGS) entry which is preliminary data.</text>
</comment>
<reference evidence="2 3" key="2">
    <citation type="journal article" date="2013" name="PLoS ONE">
        <title>INDIGO - INtegrated Data Warehouse of MIcrobial GenOmes with Examples from the Red Sea Extremophiles.</title>
        <authorList>
            <person name="Alam I."/>
            <person name="Antunes A."/>
            <person name="Kamau A.A."/>
            <person name="Ba Alawi W."/>
            <person name="Kalkatawi M."/>
            <person name="Stingl U."/>
            <person name="Bajic V.B."/>
        </authorList>
    </citation>
    <scope>NUCLEOTIDE SEQUENCE [LARGE SCALE GENOMIC DNA]</scope>
    <source>
        <strain evidence="2 3">SSD-17B</strain>
    </source>
</reference>